<dbReference type="Proteomes" id="UP001054252">
    <property type="component" value="Unassembled WGS sequence"/>
</dbReference>
<feature type="coiled-coil region" evidence="1">
    <location>
        <begin position="428"/>
        <end position="531"/>
    </location>
</feature>
<accession>A0AAV5IZ83</accession>
<reference evidence="3 4" key="1">
    <citation type="journal article" date="2021" name="Commun. Biol.">
        <title>The genome of Shorea leprosula (Dipterocarpaceae) highlights the ecological relevance of drought in aseasonal tropical rainforests.</title>
        <authorList>
            <person name="Ng K.K.S."/>
            <person name="Kobayashi M.J."/>
            <person name="Fawcett J.A."/>
            <person name="Hatakeyama M."/>
            <person name="Paape T."/>
            <person name="Ng C.H."/>
            <person name="Ang C.C."/>
            <person name="Tnah L.H."/>
            <person name="Lee C.T."/>
            <person name="Nishiyama T."/>
            <person name="Sese J."/>
            <person name="O'Brien M.J."/>
            <person name="Copetti D."/>
            <person name="Mohd Noor M.I."/>
            <person name="Ong R.C."/>
            <person name="Putra M."/>
            <person name="Sireger I.Z."/>
            <person name="Indrioko S."/>
            <person name="Kosugi Y."/>
            <person name="Izuno A."/>
            <person name="Isagi Y."/>
            <person name="Lee S.L."/>
            <person name="Shimizu K.K."/>
        </authorList>
    </citation>
    <scope>NUCLEOTIDE SEQUENCE [LARGE SCALE GENOMIC DNA]</scope>
    <source>
        <strain evidence="3">214</strain>
    </source>
</reference>
<organism evidence="3 4">
    <name type="scientific">Rubroshorea leprosula</name>
    <dbReference type="NCBI Taxonomy" id="152421"/>
    <lineage>
        <taxon>Eukaryota</taxon>
        <taxon>Viridiplantae</taxon>
        <taxon>Streptophyta</taxon>
        <taxon>Embryophyta</taxon>
        <taxon>Tracheophyta</taxon>
        <taxon>Spermatophyta</taxon>
        <taxon>Magnoliopsida</taxon>
        <taxon>eudicotyledons</taxon>
        <taxon>Gunneridae</taxon>
        <taxon>Pentapetalae</taxon>
        <taxon>rosids</taxon>
        <taxon>malvids</taxon>
        <taxon>Malvales</taxon>
        <taxon>Dipterocarpaceae</taxon>
        <taxon>Rubroshorea</taxon>
    </lineage>
</organism>
<gene>
    <name evidence="3" type="ORF">SLEP1_g16167</name>
</gene>
<feature type="region of interest" description="Disordered" evidence="2">
    <location>
        <begin position="1"/>
        <end position="22"/>
    </location>
</feature>
<proteinExistence type="predicted"/>
<evidence type="ECO:0000313" key="4">
    <source>
        <dbReference type="Proteomes" id="UP001054252"/>
    </source>
</evidence>
<keyword evidence="1" id="KW-0175">Coiled coil</keyword>
<feature type="region of interest" description="Disordered" evidence="2">
    <location>
        <begin position="241"/>
        <end position="265"/>
    </location>
</feature>
<evidence type="ECO:0000256" key="1">
    <source>
        <dbReference type="SAM" id="Coils"/>
    </source>
</evidence>
<name>A0AAV5IZ83_9ROSI</name>
<feature type="compositionally biased region" description="Basic and acidic residues" evidence="2">
    <location>
        <begin position="820"/>
        <end position="836"/>
    </location>
</feature>
<dbReference type="PANTHER" id="PTHR35480:SF1">
    <property type="entry name" value="MATERNAL EFFECT EMBRYO ARREST 22"/>
    <property type="match status" value="1"/>
</dbReference>
<feature type="region of interest" description="Disordered" evidence="2">
    <location>
        <begin position="788"/>
        <end position="836"/>
    </location>
</feature>
<feature type="region of interest" description="Disordered" evidence="2">
    <location>
        <begin position="686"/>
        <end position="705"/>
    </location>
</feature>
<evidence type="ECO:0000313" key="3">
    <source>
        <dbReference type="EMBL" id="GKV03935.1"/>
    </source>
</evidence>
<comment type="caution">
    <text evidence="3">The sequence shown here is derived from an EMBL/GenBank/DDBJ whole genome shotgun (WGS) entry which is preliminary data.</text>
</comment>
<dbReference type="EMBL" id="BPVZ01000021">
    <property type="protein sequence ID" value="GKV03935.1"/>
    <property type="molecule type" value="Genomic_DNA"/>
</dbReference>
<sequence>MASEVPGATEAGASGAPADDIQVPPCCQSWRKKYLNAEKGRRFLKQAMPLYDRKIDELEVENANLKKAIEELQVQANMEKDGRENELAAKTSLEMEITAMKSKLSCLKQKEVTGGQDKNEEIKVLQDLVSDREKEINCLKELLETEKRRVDSEKKNAEVEKKKTAETLKCLKAEKGKTDEEKRVANLERKRAEDYKLQLEALNKKIHETNSKLVSEMSKLKEASKELEAERMKAIDERKHADLEMSKAQKQRKLAEENVKKADEERRVANLEREKAEGYKLQLEALNREIHEANAKLVSETSKLKEASKNLEAERFKAVEERKRADLEMSKAQEQRKLAEANMKRAVEETLHADSLSKQLQDAKRRIEELKETHKLALSKKSGEVTFDQQDTNIDDKSSKNENAPHLVSELLQSGSEKEFKIETGKAISEKKQEVAEMKKEEQKKKLADASKKMAMEEKSRADCLSKQLEEARVKIRELQKQIDTFSYSRLKDHALTDANEKDTSAETAKRKHLKKQLKFQKQKVKHAKEVAELERFRSSILQQELCGLKLNLVQFYQRLDLMDKCFSTRTGGKEDVEKPEDITNLQGLELKGKLCSLRSCQTNLQDENQLLTGNCMGVTASNPQWGTFQHSSPLLPLYGGSYNKSISVTDSQLESLLGGSNQKMLQSSAINSSTASFSDRQLVGSQEKGSLSVGTPARQGEENLNGDLSAEVAKKRDNKNLAVVAENSVRSPLSTDAGAKVVVRNRKRKQIPDAIESIEHSCSEIKKFYTIVEDDLSVLRGMLRGRTDESSDKVKHFRPNSQSYSQAKHDFSHKKRRKSHDEKVVMPHDDCGQPKQKEKLDTVVQEDANVFQQPSRLVDYPTETEEVHQDVLCCSIPTDASFEDVVNGDYMKLLNLDNAGDEKCYRMAMEVPLSPTLPEIKFPGPESFETDNFKPLVDESIQEGFCHEKKSFTSSCSFDVIDVEIDSNRLRYNKSQTVDQLVQLDNEASLDILVSSRSNLCDTMPAGGAGVQSSQTEVETEPSPGNERMKISSESKFGSAGESMPGYCFVFSNVKESNSISRIICATRSCEAWCSLASQTDFMVHKIALALKMEEKLSAREKVCVFFSLLLLNYTMATSQKCSTSRDFIPCLKSFAGHINAVMYDAEGRTLFSELCLVELLGLIQDFLLDGRLMLYTAVPSGTVAESDLIINDVAGGVNSMWSSVAASADQLVAGSIIFSSICAAIGHAEFICEAAYNILRKHMYDTSVVLTILHVFAYLDEDKIFSSRKYNLTAIVLKSLVLFLERESSSDDAVSCPSKFYQCADCPFSKDVASVEVVMSILLKELNAYSGIMMHQDLTANSSNSTILIHKDKFGQSSGCNEVSCVLDMNSDVSCYLDKSRIFDKQLEISSERTLCHITDVLSLVELLASKMSWTWTCSEIITPLLRMLDSPLPDGLTVSILILLGQLGRLGVDAVGYEDKGMENLRSQLSVFLWRDTTIRAGLPIQIATISAMLGLLPFSVVEVVKDNTKPPEIASHSGPVDLIGSWLHSLTEEQRALTISLLQSTGVISK</sequence>
<keyword evidence="4" id="KW-1185">Reference proteome</keyword>
<feature type="region of interest" description="Disordered" evidence="2">
    <location>
        <begin position="1006"/>
        <end position="1032"/>
    </location>
</feature>
<dbReference type="PANTHER" id="PTHR35480">
    <property type="entry name" value="MATERNAL EFFECT EMBRYO ARREST 22"/>
    <property type="match status" value="1"/>
</dbReference>
<protein>
    <recommendedName>
        <fullName evidence="5">Maternal effect embryo arrest 22</fullName>
    </recommendedName>
</protein>
<evidence type="ECO:0000256" key="2">
    <source>
        <dbReference type="SAM" id="MobiDB-lite"/>
    </source>
</evidence>
<evidence type="ECO:0008006" key="5">
    <source>
        <dbReference type="Google" id="ProtNLM"/>
    </source>
</evidence>